<name>A0A1J5QP58_9ZZZZ</name>
<gene>
    <name evidence="12" type="ORF">GALL_328050</name>
</gene>
<dbReference type="Gene3D" id="3.30.1380.10">
    <property type="match status" value="1"/>
</dbReference>
<dbReference type="PANTHER" id="PTHR37425:SF1">
    <property type="entry name" value="OUTER MEMBRANE PROTEIN"/>
    <property type="match status" value="1"/>
</dbReference>
<dbReference type="CDD" id="cd14844">
    <property type="entry name" value="Zn-DD-carboxypeptidase_like"/>
    <property type="match status" value="1"/>
</dbReference>
<keyword evidence="7" id="KW-0862">Zinc</keyword>
<sequence length="200" mass="21560">MSHTRPHTPSRPHAVASHERRRFLSAAAGILAAGSGVAARPAFAQTSASSAERALSVHNLHTGETLRTVYWAQGVYLPESLAEVNHLLRDFRNNETKAIAPSLLDLLHAITERLGATQPIQLVSGYRSPSTNAMLHARSAGVAKHSLHMDGMAADIRVPGHDLTQLHRVALSLQAGGVGLYPSSDFVHVDIGRVRRWQGV</sequence>
<evidence type="ECO:0000256" key="9">
    <source>
        <dbReference type="ARBA" id="ARBA00023316"/>
    </source>
</evidence>
<dbReference type="Pfam" id="PF05951">
    <property type="entry name" value="Peptidase_M15_2"/>
    <property type="match status" value="1"/>
</dbReference>
<keyword evidence="9" id="KW-0961">Cell wall biogenesis/degradation</keyword>
<reference evidence="12" key="1">
    <citation type="submission" date="2016-10" db="EMBL/GenBank/DDBJ databases">
        <title>Sequence of Gallionella enrichment culture.</title>
        <authorList>
            <person name="Poehlein A."/>
            <person name="Muehling M."/>
            <person name="Daniel R."/>
        </authorList>
    </citation>
    <scope>NUCLEOTIDE SEQUENCE</scope>
</reference>
<evidence type="ECO:0000256" key="10">
    <source>
        <dbReference type="ARBA" id="ARBA00093448"/>
    </source>
</evidence>
<evidence type="ECO:0000313" key="12">
    <source>
        <dbReference type="EMBL" id="OIQ85350.1"/>
    </source>
</evidence>
<dbReference type="EMBL" id="MLJW01000550">
    <property type="protein sequence ID" value="OIQ85350.1"/>
    <property type="molecule type" value="Genomic_DNA"/>
</dbReference>
<proteinExistence type="inferred from homology"/>
<comment type="similarity">
    <text evidence="10">Belongs to the peptidase M15 family.</text>
</comment>
<comment type="cofactor">
    <cofactor evidence="1">
        <name>Zn(2+)</name>
        <dbReference type="ChEBI" id="CHEBI:29105"/>
    </cofactor>
</comment>
<evidence type="ECO:0000256" key="1">
    <source>
        <dbReference type="ARBA" id="ARBA00001947"/>
    </source>
</evidence>
<keyword evidence="8" id="KW-0482">Metalloprotease</keyword>
<dbReference type="InterPro" id="IPR009045">
    <property type="entry name" value="Zn_M74/Hedgehog-like"/>
</dbReference>
<evidence type="ECO:0000256" key="4">
    <source>
        <dbReference type="ARBA" id="ARBA00022723"/>
    </source>
</evidence>
<dbReference type="GO" id="GO:0006508">
    <property type="term" value="P:proteolysis"/>
    <property type="evidence" value="ECO:0007669"/>
    <property type="project" value="UniProtKB-KW"/>
</dbReference>
<evidence type="ECO:0000256" key="2">
    <source>
        <dbReference type="ARBA" id="ARBA00004776"/>
    </source>
</evidence>
<dbReference type="GO" id="GO:0046872">
    <property type="term" value="F:metal ion binding"/>
    <property type="evidence" value="ECO:0007669"/>
    <property type="project" value="UniProtKB-KW"/>
</dbReference>
<organism evidence="12">
    <name type="scientific">mine drainage metagenome</name>
    <dbReference type="NCBI Taxonomy" id="410659"/>
    <lineage>
        <taxon>unclassified sequences</taxon>
        <taxon>metagenomes</taxon>
        <taxon>ecological metagenomes</taxon>
    </lineage>
</organism>
<dbReference type="PROSITE" id="PS51318">
    <property type="entry name" value="TAT"/>
    <property type="match status" value="1"/>
</dbReference>
<keyword evidence="5" id="KW-0732">Signal</keyword>
<dbReference type="InterPro" id="IPR010275">
    <property type="entry name" value="MepK"/>
</dbReference>
<dbReference type="PANTHER" id="PTHR37425">
    <property type="match status" value="1"/>
</dbReference>
<dbReference type="SUPFAM" id="SSF55166">
    <property type="entry name" value="Hedgehog/DD-peptidase"/>
    <property type="match status" value="1"/>
</dbReference>
<dbReference type="GO" id="GO:0008237">
    <property type="term" value="F:metallopeptidase activity"/>
    <property type="evidence" value="ECO:0007669"/>
    <property type="project" value="UniProtKB-KW"/>
</dbReference>
<dbReference type="InterPro" id="IPR006311">
    <property type="entry name" value="TAT_signal"/>
</dbReference>
<protein>
    <recommendedName>
        <fullName evidence="11">Murein endopeptidase K</fullName>
    </recommendedName>
</protein>
<keyword evidence="6" id="KW-0378">Hydrolase</keyword>
<accession>A0A1J5QP58</accession>
<comment type="caution">
    <text evidence="12">The sequence shown here is derived from an EMBL/GenBank/DDBJ whole genome shotgun (WGS) entry which is preliminary data.</text>
</comment>
<keyword evidence="4" id="KW-0479">Metal-binding</keyword>
<evidence type="ECO:0000256" key="6">
    <source>
        <dbReference type="ARBA" id="ARBA00022801"/>
    </source>
</evidence>
<comment type="pathway">
    <text evidence="2">Cell wall biogenesis; cell wall polysaccharide biosynthesis.</text>
</comment>
<evidence type="ECO:0000256" key="8">
    <source>
        <dbReference type="ARBA" id="ARBA00023049"/>
    </source>
</evidence>
<dbReference type="AlphaFoldDB" id="A0A1J5QP58"/>
<dbReference type="GO" id="GO:0071555">
    <property type="term" value="P:cell wall organization"/>
    <property type="evidence" value="ECO:0007669"/>
    <property type="project" value="UniProtKB-KW"/>
</dbReference>
<evidence type="ECO:0000256" key="3">
    <source>
        <dbReference type="ARBA" id="ARBA00022670"/>
    </source>
</evidence>
<evidence type="ECO:0000256" key="11">
    <source>
        <dbReference type="ARBA" id="ARBA00093666"/>
    </source>
</evidence>
<keyword evidence="3" id="KW-0645">Protease</keyword>
<evidence type="ECO:0000256" key="5">
    <source>
        <dbReference type="ARBA" id="ARBA00022729"/>
    </source>
</evidence>
<evidence type="ECO:0000256" key="7">
    <source>
        <dbReference type="ARBA" id="ARBA00022833"/>
    </source>
</evidence>